<dbReference type="EMBL" id="BAAAFZ010000111">
    <property type="protein sequence ID" value="GAA0606347.1"/>
    <property type="molecule type" value="Genomic_DNA"/>
</dbReference>
<reference evidence="2" key="1">
    <citation type="journal article" date="2019" name="Int. J. Syst. Evol. Microbiol.">
        <title>The Global Catalogue of Microorganisms (GCM) 10K type strain sequencing project: providing services to taxonomists for standard genome sequencing and annotation.</title>
        <authorList>
            <consortium name="The Broad Institute Genomics Platform"/>
            <consortium name="The Broad Institute Genome Sequencing Center for Infectious Disease"/>
            <person name="Wu L."/>
            <person name="Ma J."/>
        </authorList>
    </citation>
    <scope>NUCLEOTIDE SEQUENCE [LARGE SCALE GENOMIC DNA]</scope>
    <source>
        <strain evidence="2">JCM 9933</strain>
    </source>
</reference>
<evidence type="ECO:0000313" key="1">
    <source>
        <dbReference type="EMBL" id="GAA0606347.1"/>
    </source>
</evidence>
<keyword evidence="2" id="KW-1185">Reference proteome</keyword>
<accession>A0ABP3RFL0</accession>
<comment type="caution">
    <text evidence="1">The sequence shown here is derived from an EMBL/GenBank/DDBJ whole genome shotgun (WGS) entry which is preliminary data.</text>
</comment>
<proteinExistence type="predicted"/>
<name>A0ABP3RFL0_9PROT</name>
<gene>
    <name evidence="1" type="ORF">GCM10009416_49390</name>
</gene>
<evidence type="ECO:0000313" key="2">
    <source>
        <dbReference type="Proteomes" id="UP001501588"/>
    </source>
</evidence>
<organism evidence="1 2">
    <name type="scientific">Craurococcus roseus</name>
    <dbReference type="NCBI Taxonomy" id="77585"/>
    <lineage>
        <taxon>Bacteria</taxon>
        <taxon>Pseudomonadati</taxon>
        <taxon>Pseudomonadota</taxon>
        <taxon>Alphaproteobacteria</taxon>
        <taxon>Acetobacterales</taxon>
        <taxon>Acetobacteraceae</taxon>
        <taxon>Craurococcus</taxon>
    </lineage>
</organism>
<protein>
    <submittedName>
        <fullName evidence="1">Uncharacterized protein</fullName>
    </submittedName>
</protein>
<sequence length="114" mass="12773">MSQPQQDNTHSALLQCQVCGECVVAKFTDGRFAGWNKGVYIGLRLEPVEVWPQEVAPEAPQHAPGNVRSYFLQGLDNLQRRNFDAAGTMFRKSLDIALKRLCSVERLTPDRRGA</sequence>
<dbReference type="Proteomes" id="UP001501588">
    <property type="component" value="Unassembled WGS sequence"/>
</dbReference>